<dbReference type="InterPro" id="IPR027417">
    <property type="entry name" value="P-loop_NTPase"/>
</dbReference>
<keyword evidence="2" id="KW-0547">Nucleotide-binding</keyword>
<dbReference type="GO" id="GO:0016887">
    <property type="term" value="F:ATP hydrolysis activity"/>
    <property type="evidence" value="ECO:0007669"/>
    <property type="project" value="InterPro"/>
</dbReference>
<dbReference type="InterPro" id="IPR038729">
    <property type="entry name" value="Rad50/SbcC_AAA"/>
</dbReference>
<name>A0AA42SLV5_ACIJO</name>
<keyword evidence="2" id="KW-0067">ATP-binding</keyword>
<dbReference type="Gene3D" id="3.40.50.300">
    <property type="entry name" value="P-loop containing nucleotide triphosphate hydrolases"/>
    <property type="match status" value="1"/>
</dbReference>
<dbReference type="RefSeq" id="WP_279669750.1">
    <property type="nucleotide sequence ID" value="NZ_JAOCBE010000001.1"/>
</dbReference>
<sequence length="387" mass="45556">MKLQKFIITKLNGYQNVEINIDDNVKILVAENGSGKTTILNILYYCLTNNTSKLKNFIFEKAELIFSNEEKTVFYKDDLEKEYNENFDGVWENYSRLRPSEHFFLNQKLNSLFGSIGTIFEYSGYIDAQIFIKNYVSIVFKLDSRSKLFRTKYISKYLIDSLNSEFPRRFIDIDDLITEKEDLYRAYFYLKSGGFDNFLGKNRFNTYSEITKKTVFYKEILTIFLMELEHHIAEIKNLKRSSYYNTKVSTIFLPTYRRIENDSTEILEDFKIKEDSHISFGIKDVVALYSDIFKKLKDYSVESFSKINNKIIYQYLNGSNVDTNVLMRYSLEDLNLILDRIGNGIDKKNKEKILDSIGTNSNNRANSNMRCDSFKSLMIINKLSKFL</sequence>
<dbReference type="Pfam" id="PF13476">
    <property type="entry name" value="AAA_23"/>
    <property type="match status" value="1"/>
</dbReference>
<evidence type="ECO:0000313" key="3">
    <source>
        <dbReference type="Proteomes" id="UP001159915"/>
    </source>
</evidence>
<dbReference type="AlphaFoldDB" id="A0AA42SLV5"/>
<dbReference type="GO" id="GO:0005524">
    <property type="term" value="F:ATP binding"/>
    <property type="evidence" value="ECO:0007669"/>
    <property type="project" value="UniProtKB-KW"/>
</dbReference>
<feature type="domain" description="Rad50/SbcC-type AAA" evidence="1">
    <location>
        <begin position="11"/>
        <end position="233"/>
    </location>
</feature>
<dbReference type="SUPFAM" id="SSF52540">
    <property type="entry name" value="P-loop containing nucleoside triphosphate hydrolases"/>
    <property type="match status" value="1"/>
</dbReference>
<proteinExistence type="predicted"/>
<gene>
    <name evidence="2" type="ORF">N5C10_03980</name>
</gene>
<dbReference type="GO" id="GO:0006302">
    <property type="term" value="P:double-strand break repair"/>
    <property type="evidence" value="ECO:0007669"/>
    <property type="project" value="InterPro"/>
</dbReference>
<evidence type="ECO:0000313" key="2">
    <source>
        <dbReference type="EMBL" id="MDH0968464.1"/>
    </source>
</evidence>
<comment type="caution">
    <text evidence="2">The sequence shown here is derived from an EMBL/GenBank/DDBJ whole genome shotgun (WGS) entry which is preliminary data.</text>
</comment>
<evidence type="ECO:0000259" key="1">
    <source>
        <dbReference type="Pfam" id="PF13476"/>
    </source>
</evidence>
<reference evidence="2" key="1">
    <citation type="submission" date="2022-09" db="EMBL/GenBank/DDBJ databases">
        <title>Intensive care unit water sources are persistently colonized with multi-drug resistant bacteria and are the site of extensive horizontal gene transfer of antibiotic resistance genes.</title>
        <authorList>
            <person name="Diorio-Toth L."/>
        </authorList>
    </citation>
    <scope>NUCLEOTIDE SEQUENCE</scope>
    <source>
        <strain evidence="2">GD03920</strain>
    </source>
</reference>
<dbReference type="Proteomes" id="UP001159915">
    <property type="component" value="Unassembled WGS sequence"/>
</dbReference>
<dbReference type="EMBL" id="JAOCBE010000001">
    <property type="protein sequence ID" value="MDH0968464.1"/>
    <property type="molecule type" value="Genomic_DNA"/>
</dbReference>
<accession>A0AA42SLV5</accession>
<protein>
    <submittedName>
        <fullName evidence="2">ATP-binding protein</fullName>
    </submittedName>
</protein>
<organism evidence="2 3">
    <name type="scientific">Acinetobacter johnsonii</name>
    <dbReference type="NCBI Taxonomy" id="40214"/>
    <lineage>
        <taxon>Bacteria</taxon>
        <taxon>Pseudomonadati</taxon>
        <taxon>Pseudomonadota</taxon>
        <taxon>Gammaproteobacteria</taxon>
        <taxon>Moraxellales</taxon>
        <taxon>Moraxellaceae</taxon>
        <taxon>Acinetobacter</taxon>
    </lineage>
</organism>